<feature type="signal peptide" evidence="1">
    <location>
        <begin position="1"/>
        <end position="18"/>
    </location>
</feature>
<evidence type="ECO:0000313" key="2">
    <source>
        <dbReference type="EMBL" id="EON78021.1"/>
    </source>
</evidence>
<dbReference type="EMBL" id="AQHR01000044">
    <property type="protein sequence ID" value="EON78021.1"/>
    <property type="molecule type" value="Genomic_DNA"/>
</dbReference>
<keyword evidence="1" id="KW-0732">Signal</keyword>
<dbReference type="Proteomes" id="UP000013909">
    <property type="component" value="Unassembled WGS sequence"/>
</dbReference>
<organism evidence="2 3">
    <name type="scientific">Lunatimonas lonarensis</name>
    <dbReference type="NCBI Taxonomy" id="1232681"/>
    <lineage>
        <taxon>Bacteria</taxon>
        <taxon>Pseudomonadati</taxon>
        <taxon>Bacteroidota</taxon>
        <taxon>Cytophagia</taxon>
        <taxon>Cytophagales</taxon>
        <taxon>Cyclobacteriaceae</taxon>
    </lineage>
</organism>
<dbReference type="STRING" id="1232681.ADIS_1560"/>
<feature type="chain" id="PRO_5004461979" evidence="1">
    <location>
        <begin position="19"/>
        <end position="126"/>
    </location>
</feature>
<dbReference type="RefSeq" id="WP_010853703.1">
    <property type="nucleotide sequence ID" value="NZ_AQHR01000044.1"/>
</dbReference>
<protein>
    <submittedName>
        <fullName evidence="2">Uncharacterized protein</fullName>
    </submittedName>
</protein>
<reference evidence="2 3" key="1">
    <citation type="submission" date="2013-02" db="EMBL/GenBank/DDBJ databases">
        <title>A novel strain isolated from Lonar lake, Maharashtra, India.</title>
        <authorList>
            <person name="Singh A."/>
        </authorList>
    </citation>
    <scope>NUCLEOTIDE SEQUENCE [LARGE SCALE GENOMIC DNA]</scope>
    <source>
        <strain evidence="2 3">AK24</strain>
    </source>
</reference>
<proteinExistence type="predicted"/>
<dbReference type="AlphaFoldDB" id="R7ZV56"/>
<keyword evidence="3" id="KW-1185">Reference proteome</keyword>
<evidence type="ECO:0000313" key="3">
    <source>
        <dbReference type="Proteomes" id="UP000013909"/>
    </source>
</evidence>
<comment type="caution">
    <text evidence="2">The sequence shown here is derived from an EMBL/GenBank/DDBJ whole genome shotgun (WGS) entry which is preliminary data.</text>
</comment>
<name>R7ZV56_9BACT</name>
<gene>
    <name evidence="2" type="ORF">ADIS_1560</name>
</gene>
<sequence length="126" mass="14274">MKKLVFLFALSVSFSAFGQDVINMEISPKKPGSLYQEHDSFQLDDSFSDVVTITELKLADPLSMPIAVPPLGFHGNMAIKKLMVPSEPGLPAYESKSKPKKDMESLYEERTFYLILPDPNRKREDY</sequence>
<evidence type="ECO:0000256" key="1">
    <source>
        <dbReference type="SAM" id="SignalP"/>
    </source>
</evidence>
<accession>R7ZV56</accession>
<dbReference type="OrthoDB" id="9877047at2"/>